<dbReference type="Gene3D" id="3.20.20.70">
    <property type="entry name" value="Aldolase class I"/>
    <property type="match status" value="1"/>
</dbReference>
<dbReference type="PANTHER" id="PTHR10578:SF107">
    <property type="entry name" value="2-HYDROXYACID OXIDASE 1"/>
    <property type="match status" value="1"/>
</dbReference>
<feature type="binding site" evidence="9">
    <location>
        <position position="238"/>
    </location>
    <ligand>
        <name>glyoxylate</name>
        <dbReference type="ChEBI" id="CHEBI:36655"/>
    </ligand>
</feature>
<comment type="similarity">
    <text evidence="5">Belongs to the FMN-dependent alpha-hydroxy acid dehydrogenase family.</text>
</comment>
<protein>
    <recommendedName>
        <fullName evidence="6">L-lactate oxidase</fullName>
    </recommendedName>
</protein>
<sequence>MPATLVSIRERARVLLDGICHVCPACDGRRCPTGVPGMGGTGTGASFRNNVTALAAWQVNMRVLHDRKDQDLGLRLFGQKLAFPILGAAVAGARVNFQGRLGEEELARAFVLGAAEAGSLSLTGDGPLPELMDAGLKAIKAAGGRGIPVIKPREDGEIVSLIRRAEDAGAVAVGIDVDAAGLVNMTRAGQLVEPKTVEQIAGIAAATSLPLILKGIMTVADAEAAVAGGAAAIVVSNHGGRALDHTPGTAAVLPEIAAAVGDKITVLADGGVRSGVDVLKMLALGARAVLVGRPLAIAAIGGGAAGVRLQLEALADDLAVAMRLTGCGDLGDIGPGILARTKLNMQNSKI</sequence>
<dbReference type="GO" id="GO:0010181">
    <property type="term" value="F:FMN binding"/>
    <property type="evidence" value="ECO:0007669"/>
    <property type="project" value="InterPro"/>
</dbReference>
<dbReference type="Proteomes" id="UP000425916">
    <property type="component" value="Chromosome"/>
</dbReference>
<keyword evidence="12" id="KW-1185">Reference proteome</keyword>
<dbReference type="PANTHER" id="PTHR10578">
    <property type="entry name" value="S -2-HYDROXY-ACID OXIDASE-RELATED"/>
    <property type="match status" value="1"/>
</dbReference>
<reference evidence="11 12" key="1">
    <citation type="submission" date="2019-11" db="EMBL/GenBank/DDBJ databases">
        <title>Genome sequence of Moorella glycerini DSM11254.</title>
        <authorList>
            <person name="Poehlein A."/>
            <person name="Boeer T."/>
            <person name="Daniel R."/>
        </authorList>
    </citation>
    <scope>NUCLEOTIDE SEQUENCE [LARGE SCALE GENOMIC DNA]</scope>
    <source>
        <strain evidence="11 12">DSM 11254</strain>
    </source>
</reference>
<evidence type="ECO:0000256" key="6">
    <source>
        <dbReference type="ARBA" id="ARBA00029513"/>
    </source>
</evidence>
<evidence type="ECO:0000256" key="3">
    <source>
        <dbReference type="ARBA" id="ARBA00022643"/>
    </source>
</evidence>
<name>A0A6I5ZPE1_9FIRM</name>
<accession>A0A6I5ZPE1</accession>
<feature type="binding site" evidence="9">
    <location>
        <position position="236"/>
    </location>
    <ligand>
        <name>FMN</name>
        <dbReference type="ChEBI" id="CHEBI:58210"/>
    </ligand>
</feature>
<dbReference type="OrthoDB" id="9770452at2"/>
<dbReference type="GO" id="GO:0016491">
    <property type="term" value="F:oxidoreductase activity"/>
    <property type="evidence" value="ECO:0007669"/>
    <property type="project" value="UniProtKB-KW"/>
</dbReference>
<feature type="binding site" evidence="9">
    <location>
        <begin position="269"/>
        <end position="273"/>
    </location>
    <ligand>
        <name>FMN</name>
        <dbReference type="ChEBI" id="CHEBI:58210"/>
    </ligand>
</feature>
<organism evidence="11 12">
    <name type="scientific">Neomoorella glycerini</name>
    <dbReference type="NCBI Taxonomy" id="55779"/>
    <lineage>
        <taxon>Bacteria</taxon>
        <taxon>Bacillati</taxon>
        <taxon>Bacillota</taxon>
        <taxon>Clostridia</taxon>
        <taxon>Neomoorellales</taxon>
        <taxon>Neomoorellaceae</taxon>
        <taxon>Neomoorella</taxon>
    </lineage>
</organism>
<comment type="cofactor">
    <cofactor evidence="1">
        <name>FMN</name>
        <dbReference type="ChEBI" id="CHEBI:58210"/>
    </cofactor>
</comment>
<dbReference type="CDD" id="cd02809">
    <property type="entry name" value="alpha_hydroxyacid_oxid_FMN"/>
    <property type="match status" value="1"/>
</dbReference>
<evidence type="ECO:0000256" key="7">
    <source>
        <dbReference type="ARBA" id="ARBA00048754"/>
    </source>
</evidence>
<feature type="binding site" evidence="9">
    <location>
        <position position="214"/>
    </location>
    <ligand>
        <name>FMN</name>
        <dbReference type="ChEBI" id="CHEBI:58210"/>
    </ligand>
</feature>
<dbReference type="InterPro" id="IPR012133">
    <property type="entry name" value="Alpha-hydoxy_acid_DH_FMN"/>
</dbReference>
<dbReference type="AlphaFoldDB" id="A0A6I5ZPE1"/>
<evidence type="ECO:0000313" key="12">
    <source>
        <dbReference type="Proteomes" id="UP000425916"/>
    </source>
</evidence>
<gene>
    <name evidence="11" type="primary">hmo</name>
    <name evidence="11" type="ORF">MGLY_09870</name>
</gene>
<dbReference type="PIRSF" id="PIRSF000138">
    <property type="entry name" value="Al-hdrx_acd_dh"/>
    <property type="match status" value="1"/>
</dbReference>
<evidence type="ECO:0000256" key="1">
    <source>
        <dbReference type="ARBA" id="ARBA00001917"/>
    </source>
</evidence>
<evidence type="ECO:0000313" key="11">
    <source>
        <dbReference type="EMBL" id="QGP91646.1"/>
    </source>
</evidence>
<keyword evidence="2 9" id="KW-0285">Flavoprotein</keyword>
<feature type="domain" description="FMN hydroxy acid dehydrogenase" evidence="10">
    <location>
        <begin position="39"/>
        <end position="343"/>
    </location>
</feature>
<dbReference type="RefSeq" id="WP_156272256.1">
    <property type="nucleotide sequence ID" value="NZ_CP046244.1"/>
</dbReference>
<dbReference type="InterPro" id="IPR013785">
    <property type="entry name" value="Aldolase_TIM"/>
</dbReference>
<dbReference type="InterPro" id="IPR000262">
    <property type="entry name" value="FMN-dep_DH"/>
</dbReference>
<evidence type="ECO:0000256" key="9">
    <source>
        <dbReference type="PIRSR" id="PIRSR000138-2"/>
    </source>
</evidence>
<proteinExistence type="inferred from homology"/>
<evidence type="ECO:0000259" key="10">
    <source>
        <dbReference type="PROSITE" id="PS51349"/>
    </source>
</evidence>
<feature type="binding site" evidence="9">
    <location>
        <begin position="292"/>
        <end position="293"/>
    </location>
    <ligand>
        <name>FMN</name>
        <dbReference type="ChEBI" id="CHEBI:58210"/>
    </ligand>
</feature>
<dbReference type="PROSITE" id="PS51349">
    <property type="entry name" value="FMN_HYDROXY_ACID_DH_2"/>
    <property type="match status" value="1"/>
</dbReference>
<comment type="catalytic activity">
    <reaction evidence="7">
        <text>(S)-lactate + O2 = pyruvate + H2O2</text>
        <dbReference type="Rhea" id="RHEA:55868"/>
        <dbReference type="ChEBI" id="CHEBI:15361"/>
        <dbReference type="ChEBI" id="CHEBI:15379"/>
        <dbReference type="ChEBI" id="CHEBI:16240"/>
        <dbReference type="ChEBI" id="CHEBI:16651"/>
    </reaction>
    <physiologicalReaction direction="left-to-right" evidence="7">
        <dbReference type="Rhea" id="RHEA:55869"/>
    </physiologicalReaction>
</comment>
<evidence type="ECO:0000256" key="4">
    <source>
        <dbReference type="ARBA" id="ARBA00023002"/>
    </source>
</evidence>
<evidence type="ECO:0000256" key="5">
    <source>
        <dbReference type="ARBA" id="ARBA00024042"/>
    </source>
</evidence>
<dbReference type="Pfam" id="PF01070">
    <property type="entry name" value="FMN_dh"/>
    <property type="match status" value="2"/>
</dbReference>
<evidence type="ECO:0000256" key="8">
    <source>
        <dbReference type="PIRSR" id="PIRSR000138-1"/>
    </source>
</evidence>
<keyword evidence="3 9" id="KW-0288">FMN</keyword>
<evidence type="ECO:0000256" key="2">
    <source>
        <dbReference type="ARBA" id="ARBA00022630"/>
    </source>
</evidence>
<dbReference type="InterPro" id="IPR037396">
    <property type="entry name" value="FMN_HAD"/>
</dbReference>
<feature type="active site" description="Proton acceptor" evidence="8">
    <location>
        <position position="238"/>
    </location>
</feature>
<dbReference type="SUPFAM" id="SSF51395">
    <property type="entry name" value="FMN-linked oxidoreductases"/>
    <property type="match status" value="1"/>
</dbReference>
<feature type="binding site" evidence="9">
    <location>
        <position position="241"/>
    </location>
    <ligand>
        <name>glyoxylate</name>
        <dbReference type="ChEBI" id="CHEBI:36655"/>
    </ligand>
</feature>
<keyword evidence="4 11" id="KW-0560">Oxidoreductase</keyword>
<dbReference type="EMBL" id="CP046244">
    <property type="protein sequence ID" value="QGP91646.1"/>
    <property type="molecule type" value="Genomic_DNA"/>
</dbReference>